<dbReference type="GO" id="GO:0005506">
    <property type="term" value="F:iron ion binding"/>
    <property type="evidence" value="ECO:0007669"/>
    <property type="project" value="InterPro"/>
</dbReference>
<proteinExistence type="predicted"/>
<comment type="subcellular location">
    <subcellularLocation>
        <location evidence="1">Membrane</location>
    </subcellularLocation>
</comment>
<evidence type="ECO:0000256" key="1">
    <source>
        <dbReference type="ARBA" id="ARBA00004370"/>
    </source>
</evidence>
<keyword evidence="2 6" id="KW-0812">Transmembrane</keyword>
<evidence type="ECO:0000313" key="9">
    <source>
        <dbReference type="Proteomes" id="UP000319949"/>
    </source>
</evidence>
<gene>
    <name evidence="8" type="ORF">FBZ96_104118</name>
</gene>
<dbReference type="InterPro" id="IPR006694">
    <property type="entry name" value="Fatty_acid_hydroxylase"/>
</dbReference>
<evidence type="ECO:0000256" key="2">
    <source>
        <dbReference type="ARBA" id="ARBA00022692"/>
    </source>
</evidence>
<feature type="compositionally biased region" description="Basic and acidic residues" evidence="5">
    <location>
        <begin position="253"/>
        <end position="262"/>
    </location>
</feature>
<feature type="transmembrane region" description="Helical" evidence="6">
    <location>
        <begin position="140"/>
        <end position="163"/>
    </location>
</feature>
<dbReference type="InterPro" id="IPR050307">
    <property type="entry name" value="Sterol_Desaturase_Related"/>
</dbReference>
<sequence length="276" mass="31194">MDLLKTVFVAAIIFIPLERLLALKPQQAIRRSHWGNDLVFLLVNGFPIKFGLLAVTAAAAVVAERMIPGVRSGVAGLPWWVQLPLAIVLSDLVFYWMHRAFHHFPSLWKFHAVHHSIEEMDWLAASRVHPVDQIMTKGAALIPVVALGFSDWVMATYALLYFWQSTFIHANVRLRFGPLKFLMASPEFHHWHHSRAAEARDRNFAGQLPFLDVLFGTMHLPRGQMPASYGIDQPMQQNYLAQMLYPVLAADAEQARREDEPQVKPADSSTRSSVPG</sequence>
<dbReference type="Pfam" id="PF04116">
    <property type="entry name" value="FA_hydroxylase"/>
    <property type="match status" value="1"/>
</dbReference>
<evidence type="ECO:0000313" key="8">
    <source>
        <dbReference type="EMBL" id="TWA99150.1"/>
    </source>
</evidence>
<dbReference type="PANTHER" id="PTHR11863">
    <property type="entry name" value="STEROL DESATURASE"/>
    <property type="match status" value="1"/>
</dbReference>
<evidence type="ECO:0000256" key="5">
    <source>
        <dbReference type="SAM" id="MobiDB-lite"/>
    </source>
</evidence>
<comment type="caution">
    <text evidence="8">The sequence shown here is derived from an EMBL/GenBank/DDBJ whole genome shotgun (WGS) entry which is preliminary data.</text>
</comment>
<keyword evidence="3 6" id="KW-1133">Transmembrane helix</keyword>
<keyword evidence="4 6" id="KW-0472">Membrane</keyword>
<evidence type="ECO:0000256" key="6">
    <source>
        <dbReference type="SAM" id="Phobius"/>
    </source>
</evidence>
<reference evidence="8 9" key="1">
    <citation type="submission" date="2019-06" db="EMBL/GenBank/DDBJ databases">
        <title>Genomic Encyclopedia of Type Strains, Phase IV (KMG-V): Genome sequencing to study the core and pangenomes of soil and plant-associated prokaryotes.</title>
        <authorList>
            <person name="Whitman W."/>
        </authorList>
    </citation>
    <scope>NUCLEOTIDE SEQUENCE [LARGE SCALE GENOMIC DNA]</scope>
    <source>
        <strain evidence="8 9">BR 510</strain>
    </source>
</reference>
<dbReference type="GO" id="GO:0016491">
    <property type="term" value="F:oxidoreductase activity"/>
    <property type="evidence" value="ECO:0007669"/>
    <property type="project" value="InterPro"/>
</dbReference>
<dbReference type="OrthoDB" id="9770329at2"/>
<organism evidence="8 9">
    <name type="scientific">Bradyrhizobium stylosanthis</name>
    <dbReference type="NCBI Taxonomy" id="1803665"/>
    <lineage>
        <taxon>Bacteria</taxon>
        <taxon>Pseudomonadati</taxon>
        <taxon>Pseudomonadota</taxon>
        <taxon>Alphaproteobacteria</taxon>
        <taxon>Hyphomicrobiales</taxon>
        <taxon>Nitrobacteraceae</taxon>
        <taxon>Bradyrhizobium</taxon>
    </lineage>
</organism>
<dbReference type="GO" id="GO:0008610">
    <property type="term" value="P:lipid biosynthetic process"/>
    <property type="evidence" value="ECO:0007669"/>
    <property type="project" value="InterPro"/>
</dbReference>
<feature type="transmembrane region" description="Helical" evidence="6">
    <location>
        <begin position="38"/>
        <end position="62"/>
    </location>
</feature>
<dbReference type="EMBL" id="VITK01000004">
    <property type="protein sequence ID" value="TWA99150.1"/>
    <property type="molecule type" value="Genomic_DNA"/>
</dbReference>
<dbReference type="GO" id="GO:0016020">
    <property type="term" value="C:membrane"/>
    <property type="evidence" value="ECO:0007669"/>
    <property type="project" value="UniProtKB-SubCell"/>
</dbReference>
<accession>A0A560DPY4</accession>
<evidence type="ECO:0000259" key="7">
    <source>
        <dbReference type="Pfam" id="PF04116"/>
    </source>
</evidence>
<protein>
    <submittedName>
        <fullName evidence="8">Sterol desaturase/sphingolipid hydroxylase (Fatty acid hydroxylase superfamily)</fullName>
    </submittedName>
</protein>
<evidence type="ECO:0000256" key="3">
    <source>
        <dbReference type="ARBA" id="ARBA00022989"/>
    </source>
</evidence>
<evidence type="ECO:0000256" key="4">
    <source>
        <dbReference type="ARBA" id="ARBA00023136"/>
    </source>
</evidence>
<name>A0A560DPY4_9BRAD</name>
<dbReference type="Proteomes" id="UP000319949">
    <property type="component" value="Unassembled WGS sequence"/>
</dbReference>
<keyword evidence="9" id="KW-1185">Reference proteome</keyword>
<feature type="domain" description="Fatty acid hydroxylase" evidence="7">
    <location>
        <begin position="85"/>
        <end position="217"/>
    </location>
</feature>
<feature type="transmembrane region" description="Helical" evidence="6">
    <location>
        <begin position="74"/>
        <end position="97"/>
    </location>
</feature>
<dbReference type="RefSeq" id="WP_145662746.1">
    <property type="nucleotide sequence ID" value="NZ_VITK01000004.1"/>
</dbReference>
<dbReference type="AlphaFoldDB" id="A0A560DPY4"/>
<feature type="region of interest" description="Disordered" evidence="5">
    <location>
        <begin position="253"/>
        <end position="276"/>
    </location>
</feature>
<feature type="compositionally biased region" description="Polar residues" evidence="5">
    <location>
        <begin position="267"/>
        <end position="276"/>
    </location>
</feature>